<keyword evidence="2 3" id="KW-0143">Chaperone</keyword>
<proteinExistence type="inferred from homology"/>
<comment type="subcellular location">
    <subcellularLocation>
        <location evidence="3">Cytoplasm</location>
    </subcellularLocation>
</comment>
<dbReference type="Gene3D" id="2.30.22.10">
    <property type="entry name" value="Head domain of nucleotide exchange factor GrpE"/>
    <property type="match status" value="1"/>
</dbReference>
<dbReference type="PRINTS" id="PR00773">
    <property type="entry name" value="GRPEPROTEIN"/>
</dbReference>
<dbReference type="InterPro" id="IPR000740">
    <property type="entry name" value="GrpE"/>
</dbReference>
<dbReference type="AlphaFoldDB" id="A0A0F5J617"/>
<evidence type="ECO:0000256" key="5">
    <source>
        <dbReference type="SAM" id="MobiDB-lite"/>
    </source>
</evidence>
<dbReference type="GO" id="GO:0000774">
    <property type="term" value="F:adenyl-nucleotide exchange factor activity"/>
    <property type="evidence" value="ECO:0007669"/>
    <property type="project" value="InterPro"/>
</dbReference>
<evidence type="ECO:0000256" key="4">
    <source>
        <dbReference type="RuleBase" id="RU004478"/>
    </source>
</evidence>
<comment type="similarity">
    <text evidence="1 3 4">Belongs to the GrpE family.</text>
</comment>
<keyword evidence="3" id="KW-0963">Cytoplasm</keyword>
<feature type="region of interest" description="Disordered" evidence="5">
    <location>
        <begin position="1"/>
        <end position="43"/>
    </location>
</feature>
<dbReference type="Proteomes" id="UP000033047">
    <property type="component" value="Unassembled WGS sequence"/>
</dbReference>
<dbReference type="EMBL" id="AQHV01000015">
    <property type="protein sequence ID" value="KKB53234.1"/>
    <property type="molecule type" value="Genomic_DNA"/>
</dbReference>
<dbReference type="PANTHER" id="PTHR21237">
    <property type="entry name" value="GRPE PROTEIN"/>
    <property type="match status" value="1"/>
</dbReference>
<dbReference type="InterPro" id="IPR013805">
    <property type="entry name" value="GrpE_CC"/>
</dbReference>
<evidence type="ECO:0000256" key="3">
    <source>
        <dbReference type="HAMAP-Rule" id="MF_01151"/>
    </source>
</evidence>
<sequence length="194" mass="21888">MSKMNFNGKKETAEKNECQNNEEATNLQQEQENAAEECAQTDNVTEELDELKKKYNELNDSHLRLMAEFDNYRKRTLREKADLIKNGGEAALKNLLPVVDDFERALQNIRNSDDVEAVKEGVELIYSKFMAYLAQQGVKAIEAVGQPFDTEMFEAVATIPAPEPGMKGKILDCVQTGYTLNDRVLRHAKVVVGE</sequence>
<dbReference type="GO" id="GO:0005737">
    <property type="term" value="C:cytoplasm"/>
    <property type="evidence" value="ECO:0007669"/>
    <property type="project" value="UniProtKB-SubCell"/>
</dbReference>
<dbReference type="GO" id="GO:0051087">
    <property type="term" value="F:protein-folding chaperone binding"/>
    <property type="evidence" value="ECO:0007669"/>
    <property type="project" value="InterPro"/>
</dbReference>
<accession>A0A0F5J617</accession>
<comment type="function">
    <text evidence="3">Participates actively in the response to hyperosmotic and heat shock by preventing the aggregation of stress-denatured proteins, in association with DnaK and GrpE. It is the nucleotide exchange factor for DnaK and may function as a thermosensor. Unfolded proteins bind initially to DnaJ; upon interaction with the DnaJ-bound protein, DnaK hydrolyzes its bound ATP, resulting in the formation of a stable complex. GrpE releases ADP from DnaK; ATP binding to DnaK triggers the release of the substrate protein, thus completing the reaction cycle. Several rounds of ATP-dependent interactions between DnaJ, DnaK and GrpE are required for fully efficient folding.</text>
</comment>
<protein>
    <recommendedName>
        <fullName evidence="3">Protein GrpE</fullName>
    </recommendedName>
    <alternativeName>
        <fullName evidence="3">HSP-70 cofactor</fullName>
    </alternativeName>
</protein>
<dbReference type="HOGENOM" id="CLU_057217_5_2_10"/>
<dbReference type="GeneID" id="69979992"/>
<dbReference type="STRING" id="927665.HMPREF1535_03460"/>
<dbReference type="Gene3D" id="3.90.20.20">
    <property type="match status" value="1"/>
</dbReference>
<organism evidence="6 7">
    <name type="scientific">Parabacteroides goldsteinii DSM 19448 = WAL 12034</name>
    <dbReference type="NCBI Taxonomy" id="927665"/>
    <lineage>
        <taxon>Bacteria</taxon>
        <taxon>Pseudomonadati</taxon>
        <taxon>Bacteroidota</taxon>
        <taxon>Bacteroidia</taxon>
        <taxon>Bacteroidales</taxon>
        <taxon>Tannerellaceae</taxon>
        <taxon>Parabacteroides</taxon>
    </lineage>
</organism>
<dbReference type="GO" id="GO:0006457">
    <property type="term" value="P:protein folding"/>
    <property type="evidence" value="ECO:0007669"/>
    <property type="project" value="InterPro"/>
</dbReference>
<keyword evidence="3" id="KW-0346">Stress response</keyword>
<dbReference type="GO" id="GO:0051082">
    <property type="term" value="F:unfolded protein binding"/>
    <property type="evidence" value="ECO:0007669"/>
    <property type="project" value="TreeGrafter"/>
</dbReference>
<evidence type="ECO:0000313" key="6">
    <source>
        <dbReference type="EMBL" id="KKB53234.1"/>
    </source>
</evidence>
<feature type="compositionally biased region" description="Basic and acidic residues" evidence="5">
    <location>
        <begin position="8"/>
        <end position="17"/>
    </location>
</feature>
<dbReference type="SUPFAM" id="SSF51064">
    <property type="entry name" value="Head domain of nucleotide exchange factor GrpE"/>
    <property type="match status" value="1"/>
</dbReference>
<dbReference type="SUPFAM" id="SSF58014">
    <property type="entry name" value="Coiled-coil domain of nucleotide exchange factor GrpE"/>
    <property type="match status" value="1"/>
</dbReference>
<name>A0A0F5J617_9BACT</name>
<dbReference type="CDD" id="cd00446">
    <property type="entry name" value="GrpE"/>
    <property type="match status" value="1"/>
</dbReference>
<dbReference type="HAMAP" id="MF_01151">
    <property type="entry name" value="GrpE"/>
    <property type="match status" value="1"/>
</dbReference>
<comment type="caution">
    <text evidence="6">The sequence shown here is derived from an EMBL/GenBank/DDBJ whole genome shotgun (WGS) entry which is preliminary data.</text>
</comment>
<dbReference type="PATRIC" id="fig|927665.4.peg.3555"/>
<feature type="compositionally biased region" description="Low complexity" evidence="5">
    <location>
        <begin position="19"/>
        <end position="40"/>
    </location>
</feature>
<dbReference type="Pfam" id="PF01025">
    <property type="entry name" value="GrpE"/>
    <property type="match status" value="1"/>
</dbReference>
<dbReference type="PANTHER" id="PTHR21237:SF23">
    <property type="entry name" value="GRPE PROTEIN HOMOLOG, MITOCHONDRIAL"/>
    <property type="match status" value="1"/>
</dbReference>
<dbReference type="RefSeq" id="WP_007659266.1">
    <property type="nucleotide sequence ID" value="NZ_KQ033913.1"/>
</dbReference>
<evidence type="ECO:0000313" key="7">
    <source>
        <dbReference type="Proteomes" id="UP000033047"/>
    </source>
</evidence>
<reference evidence="6 7" key="1">
    <citation type="submission" date="2013-04" db="EMBL/GenBank/DDBJ databases">
        <title>The Genome Sequence of Parabacteroides goldsteinii DSM 19448.</title>
        <authorList>
            <consortium name="The Broad Institute Genomics Platform"/>
            <person name="Earl A."/>
            <person name="Ward D."/>
            <person name="Feldgarden M."/>
            <person name="Gevers D."/>
            <person name="Martens E."/>
            <person name="Sakamoto M."/>
            <person name="Benno Y."/>
            <person name="Song Y."/>
            <person name="Liu C."/>
            <person name="Lee J."/>
            <person name="Bolanos M."/>
            <person name="Vaisanen M.L."/>
            <person name="Finegold S.M."/>
            <person name="Walker B."/>
            <person name="Young S."/>
            <person name="Zeng Q."/>
            <person name="Gargeya S."/>
            <person name="Fitzgerald M."/>
            <person name="Haas B."/>
            <person name="Abouelleil A."/>
            <person name="Allen A.W."/>
            <person name="Alvarado L."/>
            <person name="Arachchi H.M."/>
            <person name="Berlin A.M."/>
            <person name="Chapman S.B."/>
            <person name="Gainer-Dewar J."/>
            <person name="Goldberg J."/>
            <person name="Griggs A."/>
            <person name="Gujja S."/>
            <person name="Hansen M."/>
            <person name="Howarth C."/>
            <person name="Imamovic A."/>
            <person name="Ireland A."/>
            <person name="Larimer J."/>
            <person name="McCowan C."/>
            <person name="Murphy C."/>
            <person name="Pearson M."/>
            <person name="Poon T.W."/>
            <person name="Priest M."/>
            <person name="Roberts A."/>
            <person name="Saif S."/>
            <person name="Shea T."/>
            <person name="Sisk P."/>
            <person name="Sykes S."/>
            <person name="Wortman J."/>
            <person name="Nusbaum C."/>
            <person name="Birren B."/>
        </authorList>
    </citation>
    <scope>NUCLEOTIDE SEQUENCE [LARGE SCALE GENOMIC DNA]</scope>
    <source>
        <strain evidence="6 7">DSM 19448</strain>
    </source>
</reference>
<dbReference type="GO" id="GO:0042803">
    <property type="term" value="F:protein homodimerization activity"/>
    <property type="evidence" value="ECO:0007669"/>
    <property type="project" value="InterPro"/>
</dbReference>
<comment type="subunit">
    <text evidence="3">Homodimer.</text>
</comment>
<gene>
    <name evidence="3" type="primary">grpE</name>
    <name evidence="6" type="ORF">HMPREF1535_03460</name>
</gene>
<evidence type="ECO:0000256" key="2">
    <source>
        <dbReference type="ARBA" id="ARBA00023186"/>
    </source>
</evidence>
<evidence type="ECO:0000256" key="1">
    <source>
        <dbReference type="ARBA" id="ARBA00009054"/>
    </source>
</evidence>
<dbReference type="InterPro" id="IPR009012">
    <property type="entry name" value="GrpE_head"/>
</dbReference>